<dbReference type="EC" id="2.7.8.5" evidence="11"/>
<evidence type="ECO:0000256" key="11">
    <source>
        <dbReference type="RuleBase" id="RU365024"/>
    </source>
</evidence>
<evidence type="ECO:0000256" key="5">
    <source>
        <dbReference type="ARBA" id="ARBA00022679"/>
    </source>
</evidence>
<evidence type="ECO:0000256" key="9">
    <source>
        <dbReference type="ARBA" id="ARBA00023264"/>
    </source>
</evidence>
<dbReference type="GO" id="GO:0005524">
    <property type="term" value="F:ATP binding"/>
    <property type="evidence" value="ECO:0007669"/>
    <property type="project" value="UniProtKB-KW"/>
</dbReference>
<dbReference type="GO" id="GO:0005739">
    <property type="term" value="C:mitochondrion"/>
    <property type="evidence" value="ECO:0007669"/>
    <property type="project" value="UniProtKB-SubCell"/>
</dbReference>
<keyword evidence="11" id="KW-0067">ATP-binding</keyword>
<comment type="pathway">
    <text evidence="2 11">Phospholipid metabolism; phosphatidylglycerol biosynthesis; phosphatidylglycerol from CDP-diacylglycerol: step 1/2.</text>
</comment>
<dbReference type="InterPro" id="IPR016270">
    <property type="entry name" value="PGS1"/>
</dbReference>
<evidence type="ECO:0000256" key="1">
    <source>
        <dbReference type="ARBA" id="ARBA00003537"/>
    </source>
</evidence>
<comment type="subcellular location">
    <subcellularLocation>
        <location evidence="11">Mitochondrion</location>
    </subcellularLocation>
</comment>
<comment type="caution">
    <text evidence="13">The sequence shown here is derived from an EMBL/GenBank/DDBJ whole genome shotgun (WGS) entry which is preliminary data.</text>
</comment>
<reference evidence="13 14" key="1">
    <citation type="journal article" date="2020" name="Nature">
        <title>Six reference-quality genomes reveal evolution of bat adaptations.</title>
        <authorList>
            <person name="Jebb D."/>
            <person name="Huang Z."/>
            <person name="Pippel M."/>
            <person name="Hughes G.M."/>
            <person name="Lavrichenko K."/>
            <person name="Devanna P."/>
            <person name="Winkler S."/>
            <person name="Jermiin L.S."/>
            <person name="Skirmuntt E.C."/>
            <person name="Katzourakis A."/>
            <person name="Burkitt-Gray L."/>
            <person name="Ray D.A."/>
            <person name="Sullivan K.A.M."/>
            <person name="Roscito J.G."/>
            <person name="Kirilenko B.M."/>
            <person name="Davalos L.M."/>
            <person name="Corthals A.P."/>
            <person name="Power M.L."/>
            <person name="Jones G."/>
            <person name="Ransome R.D."/>
            <person name="Dechmann D.K.N."/>
            <person name="Locatelli A.G."/>
            <person name="Puechmaille S.J."/>
            <person name="Fedrigo O."/>
            <person name="Jarvis E.D."/>
            <person name="Hiller M."/>
            <person name="Vernes S.C."/>
            <person name="Myers E.W."/>
            <person name="Teeling E.C."/>
        </authorList>
    </citation>
    <scope>NUCLEOTIDE SEQUENCE [LARGE SCALE GENOMIC DNA]</scope>
    <source>
        <strain evidence="13">Bat1K_MPI-CBG_1</strain>
    </source>
</reference>
<sequence>MAAAVARPVFWRRLLGLLPGRPGLAALLGRLSDRLGRNRDRRRRRSPWLLLAPLLSPAVPQASPPPCCLCPEGVHRFQWIRNLVPEFGVSSSHVRVLSSPAEFFELMKVDCLEIALERSLRAESPSDLRVSVLLDFTRGSRGRKNSRTMLLPLLQRFPEQVRVSLFHTPSLRGLLRLLIPERFNETIGLQHIKVYLFDSSVILSGANLSDSYFTNRQDRYVFLRDCPEVADFFAELVEAVGDVSLQLQADDTVRVVEGMVHPYKGDRAAYCKAANARVMGVIEAARTRQQRLHAQTFHGDALVPREDAAAAGDRRPAPDTWIYPLIQMKPFEIRIDEAVTETLLTEAERGARVFLTTGYFNLTQAYMDLVLGTRAEYQILLASPEVNGFFGAKGVAGAIPAAYVHIERQFFRAVCSRGQQERVRLQEYRRRGWTFHAKGQCTGTWRPRSPS</sequence>
<evidence type="ECO:0000256" key="2">
    <source>
        <dbReference type="ARBA" id="ARBA00005042"/>
    </source>
</evidence>
<dbReference type="Proteomes" id="UP000664940">
    <property type="component" value="Unassembled WGS sequence"/>
</dbReference>
<dbReference type="PANTHER" id="PTHR12586">
    <property type="entry name" value="CDP-DIACYLGLYCEROL--SERINE O-PHOSPHATIDYLTRANSFERASE"/>
    <property type="match status" value="1"/>
</dbReference>
<keyword evidence="8 11" id="KW-0594">Phospholipid biosynthesis</keyword>
<evidence type="ECO:0000256" key="7">
    <source>
        <dbReference type="ARBA" id="ARBA00023098"/>
    </source>
</evidence>
<evidence type="ECO:0000313" key="13">
    <source>
        <dbReference type="EMBL" id="KAF6096090.1"/>
    </source>
</evidence>
<dbReference type="Gene3D" id="3.30.870.10">
    <property type="entry name" value="Endonuclease Chain A"/>
    <property type="match status" value="2"/>
</dbReference>
<evidence type="ECO:0000256" key="4">
    <source>
        <dbReference type="ARBA" id="ARBA00022516"/>
    </source>
</evidence>
<comment type="catalytic activity">
    <reaction evidence="10 11">
        <text>a CDP-1,2-diacyl-sn-glycerol + sn-glycerol 3-phosphate = a 1,2-diacyl-sn-glycero-3-phospho-(1'-sn-glycero-3'-phosphate) + CMP + H(+)</text>
        <dbReference type="Rhea" id="RHEA:12593"/>
        <dbReference type="ChEBI" id="CHEBI:15378"/>
        <dbReference type="ChEBI" id="CHEBI:57597"/>
        <dbReference type="ChEBI" id="CHEBI:58332"/>
        <dbReference type="ChEBI" id="CHEBI:60110"/>
        <dbReference type="ChEBI" id="CHEBI:60377"/>
        <dbReference type="EC" id="2.7.8.5"/>
    </reaction>
</comment>
<comment type="function">
    <text evidence="1 11">Functions in the biosynthesis of the anionic phospholipids phosphatidylglycerol and cardiolipin.</text>
</comment>
<keyword evidence="11" id="KW-0496">Mitochondrion</keyword>
<evidence type="ECO:0000256" key="10">
    <source>
        <dbReference type="ARBA" id="ARBA00048586"/>
    </source>
</evidence>
<evidence type="ECO:0000256" key="6">
    <source>
        <dbReference type="ARBA" id="ARBA00022737"/>
    </source>
</evidence>
<dbReference type="GO" id="GO:0008444">
    <property type="term" value="F:CDP-diacylglycerol-glycerol-3-phosphate 3-phosphatidyltransferase activity"/>
    <property type="evidence" value="ECO:0007669"/>
    <property type="project" value="UniProtKB-EC"/>
</dbReference>
<dbReference type="AlphaFoldDB" id="A0A833ZLD3"/>
<gene>
    <name evidence="13" type="ORF">HJG60_014869</name>
</gene>
<dbReference type="UniPathway" id="UPA00084">
    <property type="reaction ID" value="UER00503"/>
</dbReference>
<evidence type="ECO:0000256" key="3">
    <source>
        <dbReference type="ARBA" id="ARBA00010682"/>
    </source>
</evidence>
<keyword evidence="7 11" id="KW-0443">Lipid metabolism</keyword>
<dbReference type="CDD" id="cd09135">
    <property type="entry name" value="PLDc_PGS1_euk_1"/>
    <property type="match status" value="1"/>
</dbReference>
<dbReference type="InterPro" id="IPR001736">
    <property type="entry name" value="PLipase_D/transphosphatidylase"/>
</dbReference>
<evidence type="ECO:0000313" key="14">
    <source>
        <dbReference type="Proteomes" id="UP000664940"/>
    </source>
</evidence>
<evidence type="ECO:0000256" key="8">
    <source>
        <dbReference type="ARBA" id="ARBA00023209"/>
    </source>
</evidence>
<protein>
    <recommendedName>
        <fullName evidence="11">CDP-diacylglycerol--glycerol-3-phosphate 3-phosphatidyltransferase</fullName>
        <ecNumber evidence="11">2.7.8.5</ecNumber>
    </recommendedName>
</protein>
<evidence type="ECO:0000259" key="12">
    <source>
        <dbReference type="PROSITE" id="PS50035"/>
    </source>
</evidence>
<dbReference type="PROSITE" id="PS50035">
    <property type="entry name" value="PLD"/>
    <property type="match status" value="1"/>
</dbReference>
<dbReference type="GO" id="GO:0032049">
    <property type="term" value="P:cardiolipin biosynthetic process"/>
    <property type="evidence" value="ECO:0007669"/>
    <property type="project" value="InterPro"/>
</dbReference>
<keyword evidence="5 11" id="KW-0808">Transferase</keyword>
<keyword evidence="4 11" id="KW-0444">Lipid biosynthesis</keyword>
<keyword evidence="11" id="KW-0547">Nucleotide-binding</keyword>
<keyword evidence="9 11" id="KW-1208">Phospholipid metabolism</keyword>
<dbReference type="EMBL" id="JABVXQ010000008">
    <property type="protein sequence ID" value="KAF6096090.1"/>
    <property type="molecule type" value="Genomic_DNA"/>
</dbReference>
<proteinExistence type="inferred from homology"/>
<feature type="domain" description="PLD phosphodiesterase" evidence="12">
    <location>
        <begin position="186"/>
        <end position="212"/>
    </location>
</feature>
<name>A0A833ZLD3_9CHIR</name>
<dbReference type="SUPFAM" id="SSF56024">
    <property type="entry name" value="Phospholipase D/nuclease"/>
    <property type="match status" value="1"/>
</dbReference>
<comment type="similarity">
    <text evidence="3 11">Belongs to the CDP-alcohol phosphatidyltransferase class-II family.</text>
</comment>
<organism evidence="13 14">
    <name type="scientific">Phyllostomus discolor</name>
    <name type="common">pale spear-nosed bat</name>
    <dbReference type="NCBI Taxonomy" id="89673"/>
    <lineage>
        <taxon>Eukaryota</taxon>
        <taxon>Metazoa</taxon>
        <taxon>Chordata</taxon>
        <taxon>Craniata</taxon>
        <taxon>Vertebrata</taxon>
        <taxon>Euteleostomi</taxon>
        <taxon>Mammalia</taxon>
        <taxon>Eutheria</taxon>
        <taxon>Laurasiatheria</taxon>
        <taxon>Chiroptera</taxon>
        <taxon>Yangochiroptera</taxon>
        <taxon>Phyllostomidae</taxon>
        <taxon>Phyllostominae</taxon>
        <taxon>Phyllostomus</taxon>
    </lineage>
</organism>
<accession>A0A833ZLD3</accession>
<keyword evidence="6" id="KW-0677">Repeat</keyword>
<dbReference type="CDD" id="cd09137">
    <property type="entry name" value="PLDc_PGS1_euk_2"/>
    <property type="match status" value="1"/>
</dbReference>
<dbReference type="PANTHER" id="PTHR12586:SF1">
    <property type="entry name" value="CDP-DIACYLGLYCEROL--GLYCEROL-3-PHOSPHATE 3-PHOSPHATIDYLTRANSFERASE, MITOCHONDRIAL"/>
    <property type="match status" value="1"/>
</dbReference>